<dbReference type="OMA" id="RVENWNA"/>
<gene>
    <name evidence="1" type="ORF">DOTSEDRAFT_28262</name>
</gene>
<dbReference type="eggNOG" id="ENOG502S55M">
    <property type="taxonomic scope" value="Eukaryota"/>
</dbReference>
<reference evidence="2" key="1">
    <citation type="journal article" date="2012" name="PLoS Genet.">
        <title>The genomes of the fungal plant pathogens Cladosporium fulvum and Dothistroma septosporum reveal adaptation to different hosts and lifestyles but also signatures of common ancestry.</title>
        <authorList>
            <person name="de Wit P.J.G.M."/>
            <person name="van der Burgt A."/>
            <person name="Oekmen B."/>
            <person name="Stergiopoulos I."/>
            <person name="Abd-Elsalam K.A."/>
            <person name="Aerts A.L."/>
            <person name="Bahkali A.H."/>
            <person name="Beenen H.G."/>
            <person name="Chettri P."/>
            <person name="Cox M.P."/>
            <person name="Datema E."/>
            <person name="de Vries R.P."/>
            <person name="Dhillon B."/>
            <person name="Ganley A.R."/>
            <person name="Griffiths S.A."/>
            <person name="Guo Y."/>
            <person name="Hamelin R.C."/>
            <person name="Henrissat B."/>
            <person name="Kabir M.S."/>
            <person name="Jashni M.K."/>
            <person name="Kema G."/>
            <person name="Klaubauf S."/>
            <person name="Lapidus A."/>
            <person name="Levasseur A."/>
            <person name="Lindquist E."/>
            <person name="Mehrabi R."/>
            <person name="Ohm R.A."/>
            <person name="Owen T.J."/>
            <person name="Salamov A."/>
            <person name="Schwelm A."/>
            <person name="Schijlen E."/>
            <person name="Sun H."/>
            <person name="van den Burg H.A."/>
            <person name="van Ham R.C.H.J."/>
            <person name="Zhang S."/>
            <person name="Goodwin S.B."/>
            <person name="Grigoriev I.V."/>
            <person name="Collemare J."/>
            <person name="Bradshaw R.E."/>
        </authorList>
    </citation>
    <scope>NUCLEOTIDE SEQUENCE [LARGE SCALE GENOMIC DNA]</scope>
    <source>
        <strain evidence="2">NZE10 / CBS 128990</strain>
    </source>
</reference>
<dbReference type="EMBL" id="KB446544">
    <property type="protein sequence ID" value="EME40372.1"/>
    <property type="molecule type" value="Genomic_DNA"/>
</dbReference>
<dbReference type="HOGENOM" id="CLU_147503_0_0_1"/>
<dbReference type="OrthoDB" id="4126315at2759"/>
<evidence type="ECO:0000313" key="2">
    <source>
        <dbReference type="Proteomes" id="UP000016933"/>
    </source>
</evidence>
<accession>N1PDD3</accession>
<keyword evidence="2" id="KW-1185">Reference proteome</keyword>
<evidence type="ECO:0000313" key="1">
    <source>
        <dbReference type="EMBL" id="EME40372.1"/>
    </source>
</evidence>
<evidence type="ECO:0008006" key="3">
    <source>
        <dbReference type="Google" id="ProtNLM"/>
    </source>
</evidence>
<dbReference type="Gene3D" id="3.30.70.100">
    <property type="match status" value="1"/>
</dbReference>
<reference evidence="1 2" key="2">
    <citation type="journal article" date="2012" name="PLoS Pathog.">
        <title>Diverse lifestyles and strategies of plant pathogenesis encoded in the genomes of eighteen Dothideomycetes fungi.</title>
        <authorList>
            <person name="Ohm R.A."/>
            <person name="Feau N."/>
            <person name="Henrissat B."/>
            <person name="Schoch C.L."/>
            <person name="Horwitz B.A."/>
            <person name="Barry K.W."/>
            <person name="Condon B.J."/>
            <person name="Copeland A.C."/>
            <person name="Dhillon B."/>
            <person name="Glaser F."/>
            <person name="Hesse C.N."/>
            <person name="Kosti I."/>
            <person name="LaButti K."/>
            <person name="Lindquist E.A."/>
            <person name="Lucas S."/>
            <person name="Salamov A.A."/>
            <person name="Bradshaw R.E."/>
            <person name="Ciuffetti L."/>
            <person name="Hamelin R.C."/>
            <person name="Kema G.H.J."/>
            <person name="Lawrence C."/>
            <person name="Scott J.A."/>
            <person name="Spatafora J.W."/>
            <person name="Turgeon B.G."/>
            <person name="de Wit P.J.G.M."/>
            <person name="Zhong S."/>
            <person name="Goodwin S.B."/>
            <person name="Grigoriev I.V."/>
        </authorList>
    </citation>
    <scope>NUCLEOTIDE SEQUENCE [LARGE SCALE GENOMIC DNA]</scope>
    <source>
        <strain evidence="2">NZE10 / CBS 128990</strain>
    </source>
</reference>
<dbReference type="Proteomes" id="UP000016933">
    <property type="component" value="Unassembled WGS sequence"/>
</dbReference>
<dbReference type="SUPFAM" id="SSF54909">
    <property type="entry name" value="Dimeric alpha+beta barrel"/>
    <property type="match status" value="1"/>
</dbReference>
<dbReference type="AlphaFoldDB" id="N1PDD3"/>
<name>N1PDD3_DOTSN</name>
<sequence>MPLPNVRPSSTLLSLQSFSLQVTIHLTPENVDPFFKHMNPVFKAVCSEPDLLYFEIFRGPDSPGTISRVENWNAGVEWLGKVQLQKGHYRPHL</sequence>
<proteinExistence type="predicted"/>
<dbReference type="InterPro" id="IPR011008">
    <property type="entry name" value="Dimeric_a/b-barrel"/>
</dbReference>
<protein>
    <recommendedName>
        <fullName evidence="3">ABM domain-containing protein</fullName>
    </recommendedName>
</protein>
<organism evidence="1 2">
    <name type="scientific">Dothistroma septosporum (strain NZE10 / CBS 128990)</name>
    <name type="common">Red band needle blight fungus</name>
    <name type="synonym">Mycosphaerella pini</name>
    <dbReference type="NCBI Taxonomy" id="675120"/>
    <lineage>
        <taxon>Eukaryota</taxon>
        <taxon>Fungi</taxon>
        <taxon>Dikarya</taxon>
        <taxon>Ascomycota</taxon>
        <taxon>Pezizomycotina</taxon>
        <taxon>Dothideomycetes</taxon>
        <taxon>Dothideomycetidae</taxon>
        <taxon>Mycosphaerellales</taxon>
        <taxon>Mycosphaerellaceae</taxon>
        <taxon>Dothistroma</taxon>
    </lineage>
</organism>